<keyword evidence="1" id="KW-0676">Redox-active center</keyword>
<dbReference type="Proteomes" id="UP001515641">
    <property type="component" value="Unassembled WGS sequence"/>
</dbReference>
<dbReference type="Pfam" id="PF13098">
    <property type="entry name" value="Thioredoxin_2"/>
    <property type="match status" value="1"/>
</dbReference>
<feature type="domain" description="Thioredoxin-like fold" evidence="2">
    <location>
        <begin position="105"/>
        <end position="224"/>
    </location>
</feature>
<keyword evidence="1" id="KW-0732">Signal</keyword>
<dbReference type="InterPro" id="IPR012336">
    <property type="entry name" value="Thioredoxin-like_fold"/>
</dbReference>
<accession>A0ABX0LE66</accession>
<dbReference type="SUPFAM" id="SSF52833">
    <property type="entry name" value="Thioredoxin-like"/>
    <property type="match status" value="1"/>
</dbReference>
<evidence type="ECO:0000313" key="4">
    <source>
        <dbReference type="Proteomes" id="UP001515641"/>
    </source>
</evidence>
<proteinExistence type="inferred from homology"/>
<name>A0ABX0LE66_9NEIS</name>
<evidence type="ECO:0000256" key="1">
    <source>
        <dbReference type="RuleBase" id="RU364038"/>
    </source>
</evidence>
<feature type="signal peptide" evidence="1">
    <location>
        <begin position="1"/>
        <end position="20"/>
    </location>
</feature>
<evidence type="ECO:0000259" key="2">
    <source>
        <dbReference type="Pfam" id="PF13098"/>
    </source>
</evidence>
<comment type="subcellular location">
    <subcellularLocation>
        <location evidence="1">Periplasm</location>
    </subcellularLocation>
</comment>
<protein>
    <recommendedName>
        <fullName evidence="1">Thiol:disulfide interchange protein</fullName>
    </recommendedName>
</protein>
<dbReference type="PANTHER" id="PTHR35272:SF3">
    <property type="entry name" value="THIOL:DISULFIDE INTERCHANGE PROTEIN DSBC"/>
    <property type="match status" value="1"/>
</dbReference>
<reference evidence="3 4" key="1">
    <citation type="submission" date="2020-03" db="EMBL/GenBank/DDBJ databases">
        <title>Draft genome sequence of environmentally isolated cultures.</title>
        <authorList>
            <person name="Wilson H.S."/>
            <person name="De Leon M.E."/>
        </authorList>
    </citation>
    <scope>NUCLEOTIDE SEQUENCE [LARGE SCALE GENOMIC DNA]</scope>
    <source>
        <strain evidence="3 4">HSC-31F16</strain>
    </source>
</reference>
<feature type="chain" id="PRO_5044961242" description="Thiol:disulfide interchange protein" evidence="1">
    <location>
        <begin position="21"/>
        <end position="237"/>
    </location>
</feature>
<dbReference type="InterPro" id="IPR033954">
    <property type="entry name" value="DiS-bond_Isoase_DsbC/G"/>
</dbReference>
<comment type="caution">
    <text evidence="3">The sequence shown here is derived from an EMBL/GenBank/DDBJ whole genome shotgun (WGS) entry which is preliminary data.</text>
</comment>
<dbReference type="InterPro" id="IPR051470">
    <property type="entry name" value="Thiol:disulfide_interchange"/>
</dbReference>
<dbReference type="CDD" id="cd03020">
    <property type="entry name" value="DsbA_DsbC_DsbG"/>
    <property type="match status" value="1"/>
</dbReference>
<dbReference type="PANTHER" id="PTHR35272">
    <property type="entry name" value="THIOL:DISULFIDE INTERCHANGE PROTEIN DSBC-RELATED"/>
    <property type="match status" value="1"/>
</dbReference>
<sequence length="237" mass="26439">MIDFKSKILSLLLLTATCHAGDFRSEFIKRYPFARDAKIAPAFPGYWSVVKNSDIIFVAEDLSIMINGEVIDLKTNTSLTNSLRELNKPSVNIALLKTEDAIQIGTGERKLYIFSDPDCPYCQSLEAELTKLKNVSIFLFPFPLTQLHPNAAKISESIWCSKDKASAWRAYLLNRTIPKNRNCENPIQRNIDLGVKFGINGTPSIIFEDGTIIPGAIDADRIEGQLKVSAAKKETNE</sequence>
<gene>
    <name evidence="3" type="ORF">HA052_21715</name>
</gene>
<comment type="similarity">
    <text evidence="1">Belongs to the thioredoxin family. DsbC subfamily.</text>
</comment>
<dbReference type="EMBL" id="JAAOMA010000042">
    <property type="protein sequence ID" value="NHR07812.1"/>
    <property type="molecule type" value="Genomic_DNA"/>
</dbReference>
<dbReference type="InterPro" id="IPR036249">
    <property type="entry name" value="Thioredoxin-like_sf"/>
</dbReference>
<comment type="function">
    <text evidence="1">Required for disulfide bond formation in some periplasmic proteins. Acts by transferring its disulfide bond to other proteins and is reduced in the process.</text>
</comment>
<dbReference type="RefSeq" id="WP_166453560.1">
    <property type="nucleotide sequence ID" value="NZ_JAAOMA010000042.1"/>
</dbReference>
<evidence type="ECO:0000313" key="3">
    <source>
        <dbReference type="EMBL" id="NHR07812.1"/>
    </source>
</evidence>
<keyword evidence="1" id="KW-0574">Periplasm</keyword>
<organism evidence="3 4">
    <name type="scientific">Chromobacterium fluminis</name>
    <dbReference type="NCBI Taxonomy" id="3044269"/>
    <lineage>
        <taxon>Bacteria</taxon>
        <taxon>Pseudomonadati</taxon>
        <taxon>Pseudomonadota</taxon>
        <taxon>Betaproteobacteria</taxon>
        <taxon>Neisseriales</taxon>
        <taxon>Chromobacteriaceae</taxon>
        <taxon>Chromobacterium</taxon>
    </lineage>
</organism>
<keyword evidence="4" id="KW-1185">Reference proteome</keyword>
<dbReference type="Gene3D" id="3.40.30.10">
    <property type="entry name" value="Glutaredoxin"/>
    <property type="match status" value="1"/>
</dbReference>